<dbReference type="PANTHER" id="PTHR30543">
    <property type="entry name" value="CHROMATE REDUCTASE"/>
    <property type="match status" value="1"/>
</dbReference>
<dbReference type="SUPFAM" id="SSF52218">
    <property type="entry name" value="Flavoproteins"/>
    <property type="match status" value="1"/>
</dbReference>
<dbReference type="InterPro" id="IPR029039">
    <property type="entry name" value="Flavoprotein-like_sf"/>
</dbReference>
<name>A0ABT2H4Y1_9MICO</name>
<organism evidence="2 3">
    <name type="scientific">Herbiconiux daphne</name>
    <dbReference type="NCBI Taxonomy" id="2970914"/>
    <lineage>
        <taxon>Bacteria</taxon>
        <taxon>Bacillati</taxon>
        <taxon>Actinomycetota</taxon>
        <taxon>Actinomycetes</taxon>
        <taxon>Micrococcales</taxon>
        <taxon>Microbacteriaceae</taxon>
        <taxon>Herbiconiux</taxon>
    </lineage>
</organism>
<evidence type="ECO:0000313" key="3">
    <source>
        <dbReference type="Proteomes" id="UP001165586"/>
    </source>
</evidence>
<dbReference type="InterPro" id="IPR050712">
    <property type="entry name" value="NAD(P)H-dep_reductase"/>
</dbReference>
<gene>
    <name evidence="2" type="ORF">N1032_14710</name>
</gene>
<dbReference type="EMBL" id="JANLCJ010000005">
    <property type="protein sequence ID" value="MCS5734994.1"/>
    <property type="molecule type" value="Genomic_DNA"/>
</dbReference>
<dbReference type="InterPro" id="IPR005025">
    <property type="entry name" value="FMN_Rdtase-like_dom"/>
</dbReference>
<dbReference type="RefSeq" id="WP_259539903.1">
    <property type="nucleotide sequence ID" value="NZ_JANLCJ010000005.1"/>
</dbReference>
<evidence type="ECO:0000313" key="2">
    <source>
        <dbReference type="EMBL" id="MCS5734994.1"/>
    </source>
</evidence>
<dbReference type="Proteomes" id="UP001165586">
    <property type="component" value="Unassembled WGS sequence"/>
</dbReference>
<dbReference type="PANTHER" id="PTHR30543:SF21">
    <property type="entry name" value="NAD(P)H-DEPENDENT FMN REDUCTASE LOT6"/>
    <property type="match status" value="1"/>
</dbReference>
<reference evidence="2" key="1">
    <citation type="submission" date="2022-08" db="EMBL/GenBank/DDBJ databases">
        <authorList>
            <person name="Deng Y."/>
            <person name="Han X.-F."/>
            <person name="Zhang Y.-Q."/>
        </authorList>
    </citation>
    <scope>NUCLEOTIDE SEQUENCE</scope>
    <source>
        <strain evidence="2">CPCC 203386</strain>
    </source>
</reference>
<evidence type="ECO:0000259" key="1">
    <source>
        <dbReference type="Pfam" id="PF03358"/>
    </source>
</evidence>
<keyword evidence="3" id="KW-1185">Reference proteome</keyword>
<dbReference type="Pfam" id="PF03358">
    <property type="entry name" value="FMN_red"/>
    <property type="match status" value="1"/>
</dbReference>
<comment type="caution">
    <text evidence="2">The sequence shown here is derived from an EMBL/GenBank/DDBJ whole genome shotgun (WGS) entry which is preliminary data.</text>
</comment>
<sequence>MTKIGIILGSTRPGRNGEAVAKWVLEIASRRDDAQFELIDLADYPLPHLDEPGSAAWGNYQNDHTKAWSAKISEFDGFVFVTPEYNHSTSGVLKNALDYLYKEWNNKAAAFVSYGGVGGARAVEHLRLIASELQLATVRAQVAISLVTEFENFSVFTPGDYLEPMVDTMLDQLVAWSKALEPLHAPSVSTEELDDESVAA</sequence>
<dbReference type="Gene3D" id="3.40.50.360">
    <property type="match status" value="1"/>
</dbReference>
<protein>
    <submittedName>
        <fullName evidence="2">NAD(P)H-dependent oxidoreductase</fullName>
    </submittedName>
</protein>
<proteinExistence type="predicted"/>
<accession>A0ABT2H4Y1</accession>
<feature type="domain" description="NADPH-dependent FMN reductase-like" evidence="1">
    <location>
        <begin position="2"/>
        <end position="146"/>
    </location>
</feature>